<gene>
    <name evidence="2" type="ORF">DI628_07550</name>
</gene>
<keyword evidence="1" id="KW-0472">Membrane</keyword>
<evidence type="ECO:0000313" key="2">
    <source>
        <dbReference type="EMBL" id="TKW60740.1"/>
    </source>
</evidence>
<keyword evidence="1" id="KW-1133">Transmembrane helix</keyword>
<reference evidence="2 3" key="1">
    <citation type="journal article" date="2017" name="Nat. Commun.">
        <title>In situ click chemistry generation of cyclooxygenase-2 inhibitors.</title>
        <authorList>
            <person name="Bhardwaj A."/>
            <person name="Kaur J."/>
            <person name="Wuest M."/>
            <person name="Wuest F."/>
        </authorList>
    </citation>
    <scope>NUCLEOTIDE SEQUENCE [LARGE SCALE GENOMIC DNA]</scope>
    <source>
        <strain evidence="2">S2_018_000_R2_106</strain>
    </source>
</reference>
<sequence length="233" mass="24830">MTSKMNRLFQRMLSNKGLSNKGYTIDQTILIVAIIAILITLVIVTVGWQLINRTSGTKAGAQLKQIEDANGQFFSSHRVWPSNAQPSTVTPTPTQNMAALVNNNVASSAWNSSVRTGELRNLLPGFKITGTGLATVVYHNFGSSPNATVEQQVNTVASLGADKRLVVQFRDVPLADAQEADEAVDGAKDARQGRVFYGTSACMNGSFGGAATLPSSQPTDSTVYLCYGANTVQ</sequence>
<comment type="caution">
    <text evidence="2">The sequence shown here is derived from an EMBL/GenBank/DDBJ whole genome shotgun (WGS) entry which is preliminary data.</text>
</comment>
<accession>A0A6N4RCC2</accession>
<evidence type="ECO:0008006" key="4">
    <source>
        <dbReference type="Google" id="ProtNLM"/>
    </source>
</evidence>
<proteinExistence type="predicted"/>
<name>A0A6N4RCC2_BLAVI</name>
<dbReference type="EMBL" id="VAFM01000002">
    <property type="protein sequence ID" value="TKW60740.1"/>
    <property type="molecule type" value="Genomic_DNA"/>
</dbReference>
<evidence type="ECO:0000256" key="1">
    <source>
        <dbReference type="SAM" id="Phobius"/>
    </source>
</evidence>
<protein>
    <recommendedName>
        <fullName evidence="4">Type 4 secretion system PilS N-terminal domain-containing protein</fullName>
    </recommendedName>
</protein>
<evidence type="ECO:0000313" key="3">
    <source>
        <dbReference type="Proteomes" id="UP000320948"/>
    </source>
</evidence>
<organism evidence="2 3">
    <name type="scientific">Blastochloris viridis</name>
    <name type="common">Rhodopseudomonas viridis</name>
    <dbReference type="NCBI Taxonomy" id="1079"/>
    <lineage>
        <taxon>Bacteria</taxon>
        <taxon>Pseudomonadati</taxon>
        <taxon>Pseudomonadota</taxon>
        <taxon>Alphaproteobacteria</taxon>
        <taxon>Hyphomicrobiales</taxon>
        <taxon>Blastochloridaceae</taxon>
        <taxon>Blastochloris</taxon>
    </lineage>
</organism>
<keyword evidence="1" id="KW-0812">Transmembrane</keyword>
<dbReference type="AlphaFoldDB" id="A0A6N4RCC2"/>
<dbReference type="Gene3D" id="3.30.700.10">
    <property type="entry name" value="Glycoprotein, Type 4 Pilin"/>
    <property type="match status" value="1"/>
</dbReference>
<dbReference type="Proteomes" id="UP000320948">
    <property type="component" value="Unassembled WGS sequence"/>
</dbReference>
<feature type="transmembrane region" description="Helical" evidence="1">
    <location>
        <begin position="29"/>
        <end position="51"/>
    </location>
</feature>